<sequence>MRTHLVHFVEERAKAVGLVVASPIGMAPVDMLSRLRSNAVRRPSGFWDAYNDYWRIYYLENWKKPRRPEISRWYQENSSTTWPDDDRPSLEDVFEHGKGLRITEDMRKSLNAYSLRKRPGQGAPGLLPGSRDAEGDLSPTDRLDTEKDNTSDDVPHPRVVKKRPAPSTSPRSKRRRLCEDKSYTDGGSCTVYDDTTCRNIVAPKAEALDAGNMKRDGIRQPLPVPAAGLKVAEGASEPTSAATTSATISPRPTIPTSDRDLVATQSTSGGGQLGSSAADGKLVMQGHHEGVSSLPADAAAHPSETTCAQNEPSPLGPCAHGTSLPVASGTDKSLVSTTTCQRTAPLSPARRPVTRSSDINGGGLAPLGLLDTNAGVASRFSSSSSCSSAAYGSGWAHGAENTLQLPKEICTDSGVSGSSGGKADKQQLVACVLGVRKPAQQQHQGQSQDKKRTLLHKDAMKHGSQGSLAEHQHQHCSSENELPSRPPRPQRQCLALRPVQLSTAPAAQIVAELGPLNVRPPQYATITDMSGPTAQTGEIAALMLPQTSQMSTQSWPVLPAHSFPRLLGASTVEGALQSTIVGSFLSQAIVGQSRPMSLDGLAAHDIQFQYGVRPLEESTSTQLSVDKHSRTCGAGGALCGPAEASSSGNSMYTSSLGLGADMRGTATQSVYGGYGSFYGTDYSPDVSCGIGTSGQPSYQYQHQVCDGLAASERPQYGITVAEQSLRPWNVSSYYHYGPAALTCPDLPQSFRYPLGAPVLPLSQPSPHQLTYHQVRIAQETSNFLSPSADLYPHGTQQQHLQQHQRAIASTGNQYAVPLVPSLQAAGYRQTSSSTSGGENLAVQPNSLPGVCISVPASPTAAVSDSSVDHSGTQVPPRQLADQKALYLSAYYRPAHRDYEALQDDELENYYKSIISNPDPEVTTPEAGDLMYATGAYSEQPLLGPSAEWADGVMDTTWLLDGLDGIDDVTADVAAAWADVPGDMGDESLQGVADAFGVDQLQKHFGTVPSPPQLLDVAGCCVGGTICARYLPYAT</sequence>
<organism evidence="3">
    <name type="scientific">Volvox carteri f. nagariensis</name>
    <dbReference type="NCBI Taxonomy" id="3068"/>
    <lineage>
        <taxon>Eukaryota</taxon>
        <taxon>Viridiplantae</taxon>
        <taxon>Chlorophyta</taxon>
        <taxon>core chlorophytes</taxon>
        <taxon>Chlorophyceae</taxon>
        <taxon>CS clade</taxon>
        <taxon>Chlamydomonadales</taxon>
        <taxon>Volvocaceae</taxon>
        <taxon>Volvox</taxon>
    </lineage>
</organism>
<feature type="compositionally biased region" description="Polar residues" evidence="1">
    <location>
        <begin position="303"/>
        <end position="312"/>
    </location>
</feature>
<feature type="compositionally biased region" description="Basic and acidic residues" evidence="1">
    <location>
        <begin position="131"/>
        <end position="156"/>
    </location>
</feature>
<feature type="region of interest" description="Disordered" evidence="1">
    <location>
        <begin position="461"/>
        <end position="490"/>
    </location>
</feature>
<gene>
    <name evidence="2" type="ORF">VOLCADRAFT_96263</name>
</gene>
<dbReference type="GeneID" id="9616415"/>
<accession>D8U9N1</accession>
<reference evidence="2 3" key="1">
    <citation type="journal article" date="2010" name="Science">
        <title>Genomic analysis of organismal complexity in the multicellular green alga Volvox carteri.</title>
        <authorList>
            <person name="Prochnik S.E."/>
            <person name="Umen J."/>
            <person name="Nedelcu A.M."/>
            <person name="Hallmann A."/>
            <person name="Miller S.M."/>
            <person name="Nishii I."/>
            <person name="Ferris P."/>
            <person name="Kuo A."/>
            <person name="Mitros T."/>
            <person name="Fritz-Laylin L.K."/>
            <person name="Hellsten U."/>
            <person name="Chapman J."/>
            <person name="Simakov O."/>
            <person name="Rensing S.A."/>
            <person name="Terry A."/>
            <person name="Pangilinan J."/>
            <person name="Kapitonov V."/>
            <person name="Jurka J."/>
            <person name="Salamov A."/>
            <person name="Shapiro H."/>
            <person name="Schmutz J."/>
            <person name="Grimwood J."/>
            <person name="Lindquist E."/>
            <person name="Lucas S."/>
            <person name="Grigoriev I.V."/>
            <person name="Schmitt R."/>
            <person name="Kirk D."/>
            <person name="Rokhsar D.S."/>
        </authorList>
    </citation>
    <scope>NUCLEOTIDE SEQUENCE [LARGE SCALE GENOMIC DNA]</scope>
    <source>
        <strain evidence="3">f. Nagariensis / Eve</strain>
    </source>
</reference>
<feature type="compositionally biased region" description="Low complexity" evidence="1">
    <location>
        <begin position="235"/>
        <end position="256"/>
    </location>
</feature>
<dbReference type="RefSeq" id="XP_002955312.1">
    <property type="nucleotide sequence ID" value="XM_002955266.1"/>
</dbReference>
<feature type="region of interest" description="Disordered" evidence="1">
    <location>
        <begin position="113"/>
        <end position="185"/>
    </location>
</feature>
<dbReference type="InParanoid" id="D8U9N1"/>
<keyword evidence="3" id="KW-1185">Reference proteome</keyword>
<feature type="compositionally biased region" description="Polar residues" evidence="1">
    <location>
        <begin position="330"/>
        <end position="344"/>
    </location>
</feature>
<dbReference type="KEGG" id="vcn:VOLCADRAFT_96263"/>
<feature type="region of interest" description="Disordered" evidence="1">
    <location>
        <begin position="293"/>
        <end position="364"/>
    </location>
</feature>
<evidence type="ECO:0000256" key="1">
    <source>
        <dbReference type="SAM" id="MobiDB-lite"/>
    </source>
</evidence>
<proteinExistence type="predicted"/>
<evidence type="ECO:0000313" key="2">
    <source>
        <dbReference type="EMBL" id="EFJ43612.1"/>
    </source>
</evidence>
<name>D8U9N1_VOLCA</name>
<protein>
    <submittedName>
        <fullName evidence="2">Uncharacterized protein</fullName>
    </submittedName>
</protein>
<dbReference type="AlphaFoldDB" id="D8U9N1"/>
<dbReference type="Proteomes" id="UP000001058">
    <property type="component" value="Unassembled WGS sequence"/>
</dbReference>
<feature type="region of interest" description="Disordered" evidence="1">
    <location>
        <begin position="232"/>
        <end position="278"/>
    </location>
</feature>
<evidence type="ECO:0000313" key="3">
    <source>
        <dbReference type="Proteomes" id="UP000001058"/>
    </source>
</evidence>
<dbReference type="EMBL" id="GL378371">
    <property type="protein sequence ID" value="EFJ43612.1"/>
    <property type="molecule type" value="Genomic_DNA"/>
</dbReference>